<organism evidence="1">
    <name type="scientific">Alkalihalophilus sp. As8PL</name>
    <dbReference type="NCBI Taxonomy" id="3237103"/>
    <lineage>
        <taxon>Bacteria</taxon>
        <taxon>Bacillati</taxon>
        <taxon>Bacillota</taxon>
        <taxon>Bacilli</taxon>
        <taxon>Bacillales</taxon>
        <taxon>Bacillaceae</taxon>
        <taxon>Alkalihalophilus</taxon>
    </lineage>
</organism>
<sequence>MKLNSIKLRRMLYVGVALLFLVGFFFSSDISEGELVKESAVDNTVSSLMLYHQATVFKLQSFISDSKRDLGKLEELLNNQVSPHLIERIQRENSITTNISQLEREIETLQRFGESETPSIAFQSNQVITLQTKAPKMNSVTYKKEGQYWTLHSYSIDN</sequence>
<reference evidence="1" key="1">
    <citation type="submission" date="2024-07" db="EMBL/GenBank/DDBJ databases">
        <title>Identification and characteristics of an arsenic-resistant bacterial isolate, which belongs to a novel species.</title>
        <authorList>
            <person name="Juszczyk A."/>
            <person name="Kowalczyk A."/>
            <person name="Was K."/>
            <person name="Kosowicz W."/>
            <person name="Budzyn A."/>
            <person name="Latowski D."/>
        </authorList>
    </citation>
    <scope>NUCLEOTIDE SEQUENCE</scope>
    <source>
        <strain evidence="1">As8PL</strain>
    </source>
</reference>
<gene>
    <name evidence="1" type="ORF">AB3N04_13345</name>
</gene>
<evidence type="ECO:0008006" key="2">
    <source>
        <dbReference type="Google" id="ProtNLM"/>
    </source>
</evidence>
<dbReference type="EMBL" id="CP162551">
    <property type="protein sequence ID" value="XDI35693.1"/>
    <property type="molecule type" value="Genomic_DNA"/>
</dbReference>
<name>A0AB39BQA1_9BACI</name>
<dbReference type="AlphaFoldDB" id="A0AB39BQA1"/>
<proteinExistence type="predicted"/>
<evidence type="ECO:0000313" key="1">
    <source>
        <dbReference type="EMBL" id="XDI35693.1"/>
    </source>
</evidence>
<accession>A0AB39BQA1</accession>
<dbReference type="RefSeq" id="WP_368503237.1">
    <property type="nucleotide sequence ID" value="NZ_CP162551.1"/>
</dbReference>
<protein>
    <recommendedName>
        <fullName evidence="2">DUF4878 domain-containing protein</fullName>
    </recommendedName>
</protein>